<protein>
    <submittedName>
        <fullName evidence="1">Uncharacterized protein</fullName>
    </submittedName>
</protein>
<proteinExistence type="predicted"/>
<organism evidence="1 2">
    <name type="scientific">Mortierella alpina</name>
    <name type="common">Oleaginous fungus</name>
    <name type="synonym">Mortierella renispora</name>
    <dbReference type="NCBI Taxonomy" id="64518"/>
    <lineage>
        <taxon>Eukaryota</taxon>
        <taxon>Fungi</taxon>
        <taxon>Fungi incertae sedis</taxon>
        <taxon>Mucoromycota</taxon>
        <taxon>Mortierellomycotina</taxon>
        <taxon>Mortierellomycetes</taxon>
        <taxon>Mortierellales</taxon>
        <taxon>Mortierellaceae</taxon>
        <taxon>Mortierella</taxon>
    </lineage>
</organism>
<comment type="caution">
    <text evidence="1">The sequence shown here is derived from an EMBL/GenBank/DDBJ whole genome shotgun (WGS) entry which is preliminary data.</text>
</comment>
<reference evidence="1" key="1">
    <citation type="submission" date="2021-07" db="EMBL/GenBank/DDBJ databases">
        <title>Draft genome of Mortierella alpina, strain LL118, isolated from an aspen leaf litter sample.</title>
        <authorList>
            <person name="Yang S."/>
            <person name="Vinatzer B.A."/>
        </authorList>
    </citation>
    <scope>NUCLEOTIDE SEQUENCE</scope>
    <source>
        <strain evidence="1">LL118</strain>
    </source>
</reference>
<evidence type="ECO:0000313" key="1">
    <source>
        <dbReference type="EMBL" id="KAG9322434.1"/>
    </source>
</evidence>
<dbReference type="Proteomes" id="UP000717515">
    <property type="component" value="Unassembled WGS sequence"/>
</dbReference>
<dbReference type="AlphaFoldDB" id="A0A9P8CXL1"/>
<sequence>MLDHEDQGQPFRYILLLLGGKYQPRNNPNYMSDNAYHAGVEIATPFMRAILSPAPPALVYRSLTVQDSFTAEYFREAAKTLRKQGIWQLPILEFK</sequence>
<name>A0A9P8CXL1_MORAP</name>
<dbReference type="EMBL" id="JAIFTL010000147">
    <property type="protein sequence ID" value="KAG9322434.1"/>
    <property type="molecule type" value="Genomic_DNA"/>
</dbReference>
<accession>A0A9P8CXL1</accession>
<gene>
    <name evidence="1" type="ORF">KVV02_004788</name>
</gene>
<evidence type="ECO:0000313" key="2">
    <source>
        <dbReference type="Proteomes" id="UP000717515"/>
    </source>
</evidence>